<dbReference type="EMBL" id="CM042062">
    <property type="protein sequence ID" value="KAI3669287.1"/>
    <property type="molecule type" value="Genomic_DNA"/>
</dbReference>
<proteinExistence type="predicted"/>
<comment type="caution">
    <text evidence="1">The sequence shown here is derived from an EMBL/GenBank/DDBJ whole genome shotgun (WGS) entry which is preliminary data.</text>
</comment>
<evidence type="ECO:0000313" key="1">
    <source>
        <dbReference type="EMBL" id="KAI3669287.1"/>
    </source>
</evidence>
<accession>A0ACB8XMW6</accession>
<organism evidence="1 2">
    <name type="scientific">Arctium lappa</name>
    <name type="common">Greater burdock</name>
    <name type="synonym">Lappa major</name>
    <dbReference type="NCBI Taxonomy" id="4217"/>
    <lineage>
        <taxon>Eukaryota</taxon>
        <taxon>Viridiplantae</taxon>
        <taxon>Streptophyta</taxon>
        <taxon>Embryophyta</taxon>
        <taxon>Tracheophyta</taxon>
        <taxon>Spermatophyta</taxon>
        <taxon>Magnoliopsida</taxon>
        <taxon>eudicotyledons</taxon>
        <taxon>Gunneridae</taxon>
        <taxon>Pentapetalae</taxon>
        <taxon>asterids</taxon>
        <taxon>campanulids</taxon>
        <taxon>Asterales</taxon>
        <taxon>Asteraceae</taxon>
        <taxon>Carduoideae</taxon>
        <taxon>Cardueae</taxon>
        <taxon>Arctiinae</taxon>
        <taxon>Arctium</taxon>
    </lineage>
</organism>
<protein>
    <submittedName>
        <fullName evidence="1">Uncharacterized protein</fullName>
    </submittedName>
</protein>
<reference evidence="1 2" key="2">
    <citation type="journal article" date="2022" name="Mol. Ecol. Resour.">
        <title>The genomes of chicory, endive, great burdock and yacon provide insights into Asteraceae paleo-polyploidization history and plant inulin production.</title>
        <authorList>
            <person name="Fan W."/>
            <person name="Wang S."/>
            <person name="Wang H."/>
            <person name="Wang A."/>
            <person name="Jiang F."/>
            <person name="Liu H."/>
            <person name="Zhao H."/>
            <person name="Xu D."/>
            <person name="Zhang Y."/>
        </authorList>
    </citation>
    <scope>NUCLEOTIDE SEQUENCE [LARGE SCALE GENOMIC DNA]</scope>
    <source>
        <strain evidence="2">cv. Niubang</strain>
    </source>
</reference>
<gene>
    <name evidence="1" type="ORF">L6452_40517</name>
</gene>
<dbReference type="Proteomes" id="UP001055879">
    <property type="component" value="Linkage Group LG16"/>
</dbReference>
<sequence>MRRSSGLAVVDVKSSLVELIAVLVETFYRLTTSNEMPSMMQSHFAWAVGNLYGWGWDNSLSICSSRPCDRLMVGVLVGSVLSFRKQNTKRTPGLNEDSFPTKSCKRRRK</sequence>
<keyword evidence="2" id="KW-1185">Reference proteome</keyword>
<name>A0ACB8XMW6_ARCLA</name>
<evidence type="ECO:0000313" key="2">
    <source>
        <dbReference type="Proteomes" id="UP001055879"/>
    </source>
</evidence>
<reference evidence="2" key="1">
    <citation type="journal article" date="2022" name="Mol. Ecol. Resour.">
        <title>The genomes of chicory, endive, great burdock and yacon provide insights into Asteraceae palaeo-polyploidization history and plant inulin production.</title>
        <authorList>
            <person name="Fan W."/>
            <person name="Wang S."/>
            <person name="Wang H."/>
            <person name="Wang A."/>
            <person name="Jiang F."/>
            <person name="Liu H."/>
            <person name="Zhao H."/>
            <person name="Xu D."/>
            <person name="Zhang Y."/>
        </authorList>
    </citation>
    <scope>NUCLEOTIDE SEQUENCE [LARGE SCALE GENOMIC DNA]</scope>
    <source>
        <strain evidence="2">cv. Niubang</strain>
    </source>
</reference>